<dbReference type="AlphaFoldDB" id="A0A841R7G2"/>
<evidence type="ECO:0000313" key="2">
    <source>
        <dbReference type="Proteomes" id="UP000587760"/>
    </source>
</evidence>
<dbReference type="EMBL" id="JACHGJ010000001">
    <property type="protein sequence ID" value="MBB6478980.1"/>
    <property type="molecule type" value="Genomic_DNA"/>
</dbReference>
<comment type="caution">
    <text evidence="1">The sequence shown here is derived from an EMBL/GenBank/DDBJ whole genome shotgun (WGS) entry which is preliminary data.</text>
</comment>
<proteinExistence type="predicted"/>
<reference evidence="1 2" key="1">
    <citation type="submission" date="2020-08" db="EMBL/GenBank/DDBJ databases">
        <title>Genomic Encyclopedia of Type Strains, Phase IV (KMG-IV): sequencing the most valuable type-strain genomes for metagenomic binning, comparative biology and taxonomic classification.</title>
        <authorList>
            <person name="Goeker M."/>
        </authorList>
    </citation>
    <scope>NUCLEOTIDE SEQUENCE [LARGE SCALE GENOMIC DNA]</scope>
    <source>
        <strain evidence="1 2">DSM 2461</strain>
    </source>
</reference>
<name>A0A841R7G2_9SPIO</name>
<dbReference type="Proteomes" id="UP000587760">
    <property type="component" value="Unassembled WGS sequence"/>
</dbReference>
<organism evidence="1 2">
    <name type="scientific">Spirochaeta isovalerica</name>
    <dbReference type="NCBI Taxonomy" id="150"/>
    <lineage>
        <taxon>Bacteria</taxon>
        <taxon>Pseudomonadati</taxon>
        <taxon>Spirochaetota</taxon>
        <taxon>Spirochaetia</taxon>
        <taxon>Spirochaetales</taxon>
        <taxon>Spirochaetaceae</taxon>
        <taxon>Spirochaeta</taxon>
    </lineage>
</organism>
<dbReference type="PROSITE" id="PS51257">
    <property type="entry name" value="PROKAR_LIPOPROTEIN"/>
    <property type="match status" value="1"/>
</dbReference>
<dbReference type="RefSeq" id="WP_184743556.1">
    <property type="nucleotide sequence ID" value="NZ_JACHGJ010000001.1"/>
</dbReference>
<gene>
    <name evidence="1" type="ORF">HNR50_000613</name>
</gene>
<sequence>MAEAIKKIFLLAVSLHLFTSCLTIDARIDLSEDLSGELQYRASISTLAADLEKVNQKEPLFTFPLFKSAVDRAVLSAEGVSLVNWSESDDGTRFYADSTVGFTGLAALSLFSGMNLGSEQSGNNTVLSVSLFNFGGEEISPTVINIVNESFSDDYIQIQIVIPGSIIRVEGATFTGSTVTYRKSVSEILANPSDVQFTVEYR</sequence>
<keyword evidence="2" id="KW-1185">Reference proteome</keyword>
<accession>A0A841R7G2</accession>
<protein>
    <recommendedName>
        <fullName evidence="3">Lipoprotein</fullName>
    </recommendedName>
</protein>
<evidence type="ECO:0000313" key="1">
    <source>
        <dbReference type="EMBL" id="MBB6478980.1"/>
    </source>
</evidence>
<evidence type="ECO:0008006" key="3">
    <source>
        <dbReference type="Google" id="ProtNLM"/>
    </source>
</evidence>